<dbReference type="OrthoDB" id="3638028at2"/>
<evidence type="ECO:0000313" key="2">
    <source>
        <dbReference type="Proteomes" id="UP000011131"/>
    </source>
</evidence>
<dbReference type="AlphaFoldDB" id="L7U6S7"/>
<accession>L7U6S7</accession>
<dbReference type="Pfam" id="PF04655">
    <property type="entry name" value="APH_6_hur"/>
    <property type="match status" value="1"/>
</dbReference>
<reference evidence="1 2" key="1">
    <citation type="journal article" date="2013" name="Genome Announc.">
        <title>Complete genome sequence of Myxococcus stipitatus strain DSM 14675, a fruiting myxobacterium.</title>
        <authorList>
            <person name="Huntley S."/>
            <person name="Kneip S."/>
            <person name="Treuner-Lange A."/>
            <person name="Sogaard-Andersen L."/>
        </authorList>
    </citation>
    <scope>NUCLEOTIDE SEQUENCE [LARGE SCALE GENOMIC DNA]</scope>
    <source>
        <strain evidence="2">DSM 14675 / JCM 12634 / Mx s8</strain>
    </source>
</reference>
<dbReference type="Proteomes" id="UP000011131">
    <property type="component" value="Chromosome"/>
</dbReference>
<dbReference type="GO" id="GO:0016773">
    <property type="term" value="F:phosphotransferase activity, alcohol group as acceptor"/>
    <property type="evidence" value="ECO:0007669"/>
    <property type="project" value="InterPro"/>
</dbReference>
<proteinExistence type="predicted"/>
<dbReference type="SUPFAM" id="SSF56112">
    <property type="entry name" value="Protein kinase-like (PK-like)"/>
    <property type="match status" value="1"/>
</dbReference>
<evidence type="ECO:0000313" key="1">
    <source>
        <dbReference type="EMBL" id="AGC43813.1"/>
    </source>
</evidence>
<protein>
    <submittedName>
        <fullName evidence="1">Streptomycin 6-kinase</fullName>
    </submittedName>
</protein>
<dbReference type="EMBL" id="CP004025">
    <property type="protein sequence ID" value="AGC43813.1"/>
    <property type="molecule type" value="Genomic_DNA"/>
</dbReference>
<keyword evidence="2" id="KW-1185">Reference proteome</keyword>
<name>L7U6S7_MYXSD</name>
<dbReference type="InterPro" id="IPR006748">
    <property type="entry name" value="NH2Glyco/OHUrea_AB-resist_kin"/>
</dbReference>
<organism evidence="1 2">
    <name type="scientific">Myxococcus stipitatus (strain DSM 14675 / JCM 12634 / Mx s8)</name>
    <dbReference type="NCBI Taxonomy" id="1278073"/>
    <lineage>
        <taxon>Bacteria</taxon>
        <taxon>Pseudomonadati</taxon>
        <taxon>Myxococcota</taxon>
        <taxon>Myxococcia</taxon>
        <taxon>Myxococcales</taxon>
        <taxon>Cystobacterineae</taxon>
        <taxon>Myxococcaceae</taxon>
        <taxon>Myxococcus</taxon>
    </lineage>
</organism>
<dbReference type="eggNOG" id="COG3570">
    <property type="taxonomic scope" value="Bacteria"/>
</dbReference>
<dbReference type="InterPro" id="IPR011009">
    <property type="entry name" value="Kinase-like_dom_sf"/>
</dbReference>
<gene>
    <name evidence="1" type="ordered locus">MYSTI_02497</name>
</gene>
<keyword evidence="1" id="KW-0418">Kinase</keyword>
<dbReference type="GO" id="GO:0016301">
    <property type="term" value="F:kinase activity"/>
    <property type="evidence" value="ECO:0007669"/>
    <property type="project" value="UniProtKB-KW"/>
</dbReference>
<dbReference type="HOGENOM" id="CLU_061172_2_1_7"/>
<dbReference type="KEGG" id="msd:MYSTI_02497"/>
<dbReference type="Gene3D" id="3.90.1200.10">
    <property type="match status" value="1"/>
</dbReference>
<dbReference type="GO" id="GO:0019748">
    <property type="term" value="P:secondary metabolic process"/>
    <property type="evidence" value="ECO:0007669"/>
    <property type="project" value="InterPro"/>
</dbReference>
<sequence length="310" mass="34437">MRTLQIPTRVQRTASSLGPEGEAWLAGLPERVARLEARWAITVGEVLEGGSAAFVARARRTPGEEVVLKVALPDPRLPAQARVLELARGQGYARLLQVDLAEHSLLLEALGPTLEQLALPVERQLDLLCELLVRAWEVPTWEPRTREVAEAKARELHTLVSRWWVQCGRPCSARVFEQALRFAEHRAAQAEPGRLVVAHGDPHPANALRVRPPRVDAEPGFLFIDPDGLHVEPAYDLGVVLRDWCSELLAGDAMAVARTYCQRLARNTGVDAQALWEWGYLERVSTGLYLSTQDRELGRPFLATAELLVD</sequence>
<dbReference type="RefSeq" id="WP_015348074.1">
    <property type="nucleotide sequence ID" value="NC_020126.1"/>
</dbReference>
<dbReference type="PATRIC" id="fig|1278073.3.peg.2533"/>
<keyword evidence="1" id="KW-0808">Transferase</keyword>